<keyword evidence="1" id="KW-1133">Transmembrane helix</keyword>
<accession>V5BE88</accession>
<sequence>MQKRAAALRSTDTLPPVILLLCPPALPVLRPCTAGESPSANPQRRKTVGTCSRWAAINPHSSQTTSMSHHPLNCTPATHQKTNLALPSSLFAGSATDKTFCVRSFSDFRPLHSVSEMAYMCLFACASACVFGSAYIFKAAVRHKKRKKETAGRSEQHTQITHITHTHAAAEWVHSTTK</sequence>
<organism evidence="2 3">
    <name type="scientific">Trypanosoma cruzi Dm28c</name>
    <dbReference type="NCBI Taxonomy" id="1416333"/>
    <lineage>
        <taxon>Eukaryota</taxon>
        <taxon>Discoba</taxon>
        <taxon>Euglenozoa</taxon>
        <taxon>Kinetoplastea</taxon>
        <taxon>Metakinetoplastina</taxon>
        <taxon>Trypanosomatida</taxon>
        <taxon>Trypanosomatidae</taxon>
        <taxon>Trypanosoma</taxon>
        <taxon>Schizotrypanum</taxon>
    </lineage>
</organism>
<keyword evidence="1" id="KW-0472">Membrane</keyword>
<evidence type="ECO:0000313" key="2">
    <source>
        <dbReference type="EMBL" id="ESS62743.1"/>
    </source>
</evidence>
<evidence type="ECO:0000256" key="1">
    <source>
        <dbReference type="SAM" id="Phobius"/>
    </source>
</evidence>
<keyword evidence="1" id="KW-0812">Transmembrane</keyword>
<name>V5BE88_TRYCR</name>
<dbReference type="AlphaFoldDB" id="V5BE88"/>
<gene>
    <name evidence="2" type="ORF">TCDM_09552</name>
</gene>
<dbReference type="EMBL" id="AYLP01000163">
    <property type="protein sequence ID" value="ESS62743.1"/>
    <property type="molecule type" value="Genomic_DNA"/>
</dbReference>
<protein>
    <recommendedName>
        <fullName evidence="4">Transmembrane protein</fullName>
    </recommendedName>
</protein>
<dbReference type="Proteomes" id="UP000017861">
    <property type="component" value="Unassembled WGS sequence"/>
</dbReference>
<proteinExistence type="predicted"/>
<comment type="caution">
    <text evidence="2">The sequence shown here is derived from an EMBL/GenBank/DDBJ whole genome shotgun (WGS) entry which is preliminary data.</text>
</comment>
<evidence type="ECO:0008006" key="4">
    <source>
        <dbReference type="Google" id="ProtNLM"/>
    </source>
</evidence>
<feature type="transmembrane region" description="Helical" evidence="1">
    <location>
        <begin position="117"/>
        <end position="137"/>
    </location>
</feature>
<reference evidence="2 3" key="1">
    <citation type="journal article" date="2014" name="Genome Announc.">
        <title>Trypanosoma cruzi Clone Dm28c Draft Genome Sequence.</title>
        <authorList>
            <person name="Grisard E.C."/>
            <person name="Teixeira S.M."/>
            <person name="de Almeida L.G."/>
            <person name="Stoco P.H."/>
            <person name="Gerber A.L."/>
            <person name="Talavera-Lopez C."/>
            <person name="Lima O.C."/>
            <person name="Andersson B."/>
            <person name="de Vasconcelos A.T."/>
        </authorList>
    </citation>
    <scope>NUCLEOTIDE SEQUENCE [LARGE SCALE GENOMIC DNA]</scope>
    <source>
        <strain evidence="2 3">Dm28c</strain>
    </source>
</reference>
<evidence type="ECO:0000313" key="3">
    <source>
        <dbReference type="Proteomes" id="UP000017861"/>
    </source>
</evidence>
<dbReference type="VEuPathDB" id="TriTrypDB:TCDM_09552"/>